<dbReference type="EMBL" id="JABEOU010000014">
    <property type="protein sequence ID" value="NNG56493.1"/>
    <property type="molecule type" value="Genomic_DNA"/>
</dbReference>
<reference evidence="4 5" key="1">
    <citation type="submission" date="2020-05" db="EMBL/GenBank/DDBJ databases">
        <title>Draft Genome Sequences of Sphingomonas sp. Isolated from the International Space Station.</title>
        <authorList>
            <person name="Bijlani S."/>
            <person name="Singh N.K."/>
            <person name="Mason C.E."/>
            <person name="Wang C.C."/>
            <person name="Venkateswaran K."/>
        </authorList>
    </citation>
    <scope>NUCLEOTIDE SEQUENCE [LARGE SCALE GENOMIC DNA]</scope>
    <source>
        <strain evidence="4 5">FKI-L5-BR-P1</strain>
    </source>
</reference>
<evidence type="ECO:0000259" key="2">
    <source>
        <dbReference type="Pfam" id="PF15652"/>
    </source>
</evidence>
<dbReference type="Pfam" id="PF05488">
    <property type="entry name" value="PAAR_motif"/>
    <property type="match status" value="1"/>
</dbReference>
<dbReference type="RefSeq" id="WP_016508756.1">
    <property type="nucleotide sequence ID" value="NZ_JABEOU010000014.1"/>
</dbReference>
<protein>
    <recommendedName>
        <fullName evidence="6">Rhs family protein</fullName>
    </recommendedName>
</protein>
<keyword evidence="1" id="KW-0812">Transmembrane</keyword>
<evidence type="ECO:0000313" key="5">
    <source>
        <dbReference type="Proteomes" id="UP000550136"/>
    </source>
</evidence>
<dbReference type="InterPro" id="IPR057925">
    <property type="entry name" value="prePAAR_DddA"/>
</dbReference>
<feature type="domain" description="Tox-SHH" evidence="2">
    <location>
        <begin position="319"/>
        <end position="417"/>
    </location>
</feature>
<dbReference type="Pfam" id="PF25799">
    <property type="entry name" value="prePAAR_I"/>
    <property type="match status" value="1"/>
</dbReference>
<dbReference type="AlphaFoldDB" id="A0A7Y2KM61"/>
<evidence type="ECO:0000313" key="4">
    <source>
        <dbReference type="EMBL" id="NNG56493.1"/>
    </source>
</evidence>
<feature type="transmembrane region" description="Helical" evidence="1">
    <location>
        <begin position="46"/>
        <end position="69"/>
    </location>
</feature>
<dbReference type="Gene3D" id="2.60.200.60">
    <property type="match status" value="1"/>
</dbReference>
<sequence length="431" mass="43675">MTVSPAARVGDEIAHSNAGTGMLLGVLAGAAVGAVLVAATVATGGLALVAAAGAAAGMVSAGGLGGMYIGEASMGPPCGRFTDGSPNVFINGKAALFTAGSFASCDKDSGRIPLATGSSSVFINTGMAGREGEKVGCSAVSVAKVSPNVFIGGDSAQDPRVEIQPEVPAWAVTGLQILGVAGAIAALPFAIATVGVAATIGGAVLGGVGAYGGAKGGRALGEALGLSEAGKRALETAGGFLGGMVGGVAGTKGTQWFNKNYEIKYNPNVLSMNGAGAFSVKSRIPPSEGLSPNDPYILFNKTYKDARPQPRGQGPGGGRLQANHGLQGKWAKENLRQYGYDDRLAPAETIETGATKPFEHTIISNRQNARAAARLADGKGKWSSTLDEELEFTAQDYKAAGYSDETISKILDRQYKMLDKLNVPYTPVAGY</sequence>
<dbReference type="InterPro" id="IPR008727">
    <property type="entry name" value="PAAR_motif"/>
</dbReference>
<dbReference type="Proteomes" id="UP000550136">
    <property type="component" value="Unassembled WGS sequence"/>
</dbReference>
<comment type="caution">
    <text evidence="4">The sequence shown here is derived from an EMBL/GenBank/DDBJ whole genome shotgun (WGS) entry which is preliminary data.</text>
</comment>
<organism evidence="4 5">
    <name type="scientific">Sphingomonas paucimobilis</name>
    <name type="common">Pseudomonas paucimobilis</name>
    <dbReference type="NCBI Taxonomy" id="13689"/>
    <lineage>
        <taxon>Bacteria</taxon>
        <taxon>Pseudomonadati</taxon>
        <taxon>Pseudomonadota</taxon>
        <taxon>Alphaproteobacteria</taxon>
        <taxon>Sphingomonadales</taxon>
        <taxon>Sphingomonadaceae</taxon>
        <taxon>Sphingomonas</taxon>
    </lineage>
</organism>
<evidence type="ECO:0008006" key="6">
    <source>
        <dbReference type="Google" id="ProtNLM"/>
    </source>
</evidence>
<feature type="transmembrane region" description="Helical" evidence="1">
    <location>
        <begin position="20"/>
        <end position="39"/>
    </location>
</feature>
<dbReference type="Pfam" id="PF15652">
    <property type="entry name" value="Tox-SHH"/>
    <property type="match status" value="1"/>
</dbReference>
<dbReference type="InterPro" id="IPR028900">
    <property type="entry name" value="Tox-SHH_dom"/>
</dbReference>
<proteinExistence type="predicted"/>
<evidence type="ECO:0000256" key="1">
    <source>
        <dbReference type="SAM" id="Phobius"/>
    </source>
</evidence>
<keyword evidence="1" id="KW-0472">Membrane</keyword>
<gene>
    <name evidence="4" type="ORF">HKX06_03735</name>
</gene>
<name>A0A7Y2KM61_SPHPI</name>
<feature type="domain" description="Double-stranded DNA deaminase toxin A prePAAR motif" evidence="3">
    <location>
        <begin position="6"/>
        <end position="59"/>
    </location>
</feature>
<evidence type="ECO:0000259" key="3">
    <source>
        <dbReference type="Pfam" id="PF25799"/>
    </source>
</evidence>
<keyword evidence="1" id="KW-1133">Transmembrane helix</keyword>
<dbReference type="CDD" id="cd14742">
    <property type="entry name" value="PAAR_RHS"/>
    <property type="match status" value="1"/>
</dbReference>
<accession>A0A7Y2KM61</accession>